<dbReference type="Gene3D" id="2.60.120.380">
    <property type="match status" value="1"/>
</dbReference>
<organism evidence="1">
    <name type="scientific">marine sediment metagenome</name>
    <dbReference type="NCBI Taxonomy" id="412755"/>
    <lineage>
        <taxon>unclassified sequences</taxon>
        <taxon>metagenomes</taxon>
        <taxon>ecological metagenomes</taxon>
    </lineage>
</organism>
<comment type="caution">
    <text evidence="1">The sequence shown here is derived from an EMBL/GenBank/DDBJ whole genome shotgun (WGS) entry which is preliminary data.</text>
</comment>
<dbReference type="AlphaFoldDB" id="A0A0F9X706"/>
<proteinExistence type="predicted"/>
<name>A0A0F9X706_9ZZZZ</name>
<dbReference type="EMBL" id="LAZR01000139">
    <property type="protein sequence ID" value="KKN87333.1"/>
    <property type="molecule type" value="Genomic_DNA"/>
</dbReference>
<evidence type="ECO:0008006" key="2">
    <source>
        <dbReference type="Google" id="ProtNLM"/>
    </source>
</evidence>
<dbReference type="PROSITE" id="PS51257">
    <property type="entry name" value="PROKAR_LIPOPROTEIN"/>
    <property type="match status" value="1"/>
</dbReference>
<gene>
    <name evidence="1" type="ORF">LCGC14_0260100</name>
</gene>
<evidence type="ECO:0000313" key="1">
    <source>
        <dbReference type="EMBL" id="KKN87333.1"/>
    </source>
</evidence>
<reference evidence="1" key="1">
    <citation type="journal article" date="2015" name="Nature">
        <title>Complex archaea that bridge the gap between prokaryotes and eukaryotes.</title>
        <authorList>
            <person name="Spang A."/>
            <person name="Saw J.H."/>
            <person name="Jorgensen S.L."/>
            <person name="Zaremba-Niedzwiedzka K."/>
            <person name="Martijn J."/>
            <person name="Lind A.E."/>
            <person name="van Eijk R."/>
            <person name="Schleper C."/>
            <person name="Guy L."/>
            <person name="Ettema T.J."/>
        </authorList>
    </citation>
    <scope>NUCLEOTIDE SEQUENCE</scope>
</reference>
<sequence>MRSSFAFITPFSRSALALGLTVALSACVGMQPASDLVSNDGKRLQGEITSSSPVNINDGSHYQVFELNLNQGDLIRVRQSGALEDATLTLTDERGQLVSGPSQGVLHLAPETSGRYRLGVSGSAGTGYGPFELELDKITVQNSGVLALDDAIYGLLSRTQSSNSYQLSVGEPGLYQISMASEELDTVLKLSGGGLSLENDDSGQSTDSLLVAQLQPGEYQVTATALDQPAEGTYDLQVSRRAMPQGVELTDSGELSIGQTITGLADSSPRQYQLVVPERALLRVRMSSSEVDSYLTLQGPGVDTEDDDSAGENLDALITALVQPGTYRVSATTADGSAGLFTLTSSLQPVSSNSNRVRPGEVVAGRISSEQGSQTTLVISEPGFYHVDLISSDFDAYLSLEGGGLDVEDDDSAGGTNARIGRYLDSGSYRLTSKDYDGGSTGNYVLSVELSDEG</sequence>
<protein>
    <recommendedName>
        <fullName evidence="2">Peptidase C-terminal archaeal/bacterial domain-containing protein</fullName>
    </recommendedName>
</protein>
<accession>A0A0F9X706</accession>